<evidence type="ECO:0000256" key="1">
    <source>
        <dbReference type="SAM" id="MobiDB-lite"/>
    </source>
</evidence>
<dbReference type="AlphaFoldDB" id="A0A1D6LWY6"/>
<organism evidence="2">
    <name type="scientific">Zea mays</name>
    <name type="common">Maize</name>
    <dbReference type="NCBI Taxonomy" id="4577"/>
    <lineage>
        <taxon>Eukaryota</taxon>
        <taxon>Viridiplantae</taxon>
        <taxon>Streptophyta</taxon>
        <taxon>Embryophyta</taxon>
        <taxon>Tracheophyta</taxon>
        <taxon>Spermatophyta</taxon>
        <taxon>Magnoliopsida</taxon>
        <taxon>Liliopsida</taxon>
        <taxon>Poales</taxon>
        <taxon>Poaceae</taxon>
        <taxon>PACMAD clade</taxon>
        <taxon>Panicoideae</taxon>
        <taxon>Andropogonodae</taxon>
        <taxon>Andropogoneae</taxon>
        <taxon>Tripsacinae</taxon>
        <taxon>Zea</taxon>
    </lineage>
</organism>
<reference evidence="2" key="1">
    <citation type="submission" date="2015-12" db="EMBL/GenBank/DDBJ databases">
        <title>Update maize B73 reference genome by single molecule sequencing technologies.</title>
        <authorList>
            <consortium name="Maize Genome Sequencing Project"/>
            <person name="Ware D."/>
        </authorList>
    </citation>
    <scope>NUCLEOTIDE SEQUENCE</scope>
    <source>
        <tissue evidence="2">Seedling</tissue>
    </source>
</reference>
<feature type="compositionally biased region" description="Low complexity" evidence="1">
    <location>
        <begin position="1"/>
        <end position="18"/>
    </location>
</feature>
<dbReference type="FunCoup" id="A0A1D6LWY6">
    <property type="interactions" value="132"/>
</dbReference>
<dbReference type="InParanoid" id="A0A1D6LWY6"/>
<name>A0A1D6LWY6_MAIZE</name>
<evidence type="ECO:0000313" key="2">
    <source>
        <dbReference type="EMBL" id="AQK83735.1"/>
    </source>
</evidence>
<feature type="region of interest" description="Disordered" evidence="1">
    <location>
        <begin position="142"/>
        <end position="164"/>
    </location>
</feature>
<accession>A0A1D6LWY6</accession>
<gene>
    <name evidence="2" type="ORF">ZEAMMB73_Zm00001d037358</name>
</gene>
<feature type="region of interest" description="Disordered" evidence="1">
    <location>
        <begin position="65"/>
        <end position="100"/>
    </location>
</feature>
<feature type="compositionally biased region" description="Basic and acidic residues" evidence="1">
    <location>
        <begin position="147"/>
        <end position="164"/>
    </location>
</feature>
<protein>
    <submittedName>
        <fullName evidence="2">Uncharacterized protein</fullName>
    </submittedName>
</protein>
<dbReference type="PaxDb" id="4577-AC209629.2_FGP003"/>
<feature type="region of interest" description="Disordered" evidence="1">
    <location>
        <begin position="1"/>
        <end position="22"/>
    </location>
</feature>
<dbReference type="eggNOG" id="ENOG502R3S3">
    <property type="taxonomic scope" value="Eukaryota"/>
</dbReference>
<sequence>MEKKSAAAPPRQAAAAEAGAEKEMPTTLLDAYEVECIRRELHRFVMKQNQSADTAAAAPGAQALGHHHSVDGHRASSAKKATSAKRVSPSLSPLPLGHEKGRRGVRLLGRHAVGICSGTLPLAAAPVGGRWRRAVAICGGGTTAPVDDGKSRRPRGGYREVEKV</sequence>
<proteinExistence type="predicted"/>
<dbReference type="OMA" id="AYEVDCI"/>
<dbReference type="EMBL" id="CM000782">
    <property type="protein sequence ID" value="AQK83735.1"/>
    <property type="molecule type" value="Genomic_DNA"/>
</dbReference>